<keyword evidence="4 8" id="KW-0479">Metal-binding</keyword>
<dbReference type="GO" id="GO:0002100">
    <property type="term" value="P:tRNA wobble adenosine to inosine editing"/>
    <property type="evidence" value="ECO:0007669"/>
    <property type="project" value="UniProtKB-UniRule"/>
</dbReference>
<dbReference type="PANTHER" id="PTHR11079:SF202">
    <property type="entry name" value="TRNA-SPECIFIC ADENOSINE DEAMINASE"/>
    <property type="match status" value="1"/>
</dbReference>
<dbReference type="InterPro" id="IPR016192">
    <property type="entry name" value="APOBEC/CMP_deaminase_Zn-bd"/>
</dbReference>
<comment type="similarity">
    <text evidence="1">Belongs to the cytidine and deoxycytidylate deaminase family. ADAT2 subfamily.</text>
</comment>
<keyword evidence="6 8" id="KW-0862">Zinc</keyword>
<dbReference type="CDD" id="cd01285">
    <property type="entry name" value="nucleoside_deaminase"/>
    <property type="match status" value="1"/>
</dbReference>
<evidence type="ECO:0000256" key="5">
    <source>
        <dbReference type="ARBA" id="ARBA00022801"/>
    </source>
</evidence>
<feature type="domain" description="CMP/dCMP-type deaminase" evidence="9">
    <location>
        <begin position="9"/>
        <end position="127"/>
    </location>
</feature>
<comment type="subunit">
    <text evidence="2 8">Homodimer.</text>
</comment>
<evidence type="ECO:0000256" key="8">
    <source>
        <dbReference type="HAMAP-Rule" id="MF_00972"/>
    </source>
</evidence>
<feature type="binding site" evidence="8">
    <location>
        <position position="60"/>
    </location>
    <ligand>
        <name>Zn(2+)</name>
        <dbReference type="ChEBI" id="CHEBI:29105"/>
        <note>catalytic</note>
    </ligand>
</feature>
<evidence type="ECO:0000256" key="2">
    <source>
        <dbReference type="ARBA" id="ARBA00011738"/>
    </source>
</evidence>
<feature type="active site" description="Proton donor" evidence="8">
    <location>
        <position position="62"/>
    </location>
</feature>
<evidence type="ECO:0000256" key="7">
    <source>
        <dbReference type="ARBA" id="ARBA00048045"/>
    </source>
</evidence>
<dbReference type="EMBL" id="CP028374">
    <property type="protein sequence ID" value="AXN02004.1"/>
    <property type="molecule type" value="Genomic_DNA"/>
</dbReference>
<accession>A0A346DZ49</accession>
<organism evidence="10 11">
    <name type="scientific">Candidatus Purcelliella pentastirinorum</name>
    <dbReference type="NCBI Taxonomy" id="472834"/>
    <lineage>
        <taxon>Bacteria</taxon>
        <taxon>Pseudomonadati</taxon>
        <taxon>Pseudomonadota</taxon>
        <taxon>Gammaproteobacteria</taxon>
        <taxon>Enterobacterales</taxon>
        <taxon>Enterobacteriaceae</taxon>
        <taxon>Candidatus Purcelliella</taxon>
    </lineage>
</organism>
<name>A0A346DZ49_9ENTR</name>
<comment type="cofactor">
    <cofactor evidence="8">
        <name>Zn(2+)</name>
        <dbReference type="ChEBI" id="CHEBI:29105"/>
    </cofactor>
    <text evidence="8">Binds 1 zinc ion per subunit.</text>
</comment>
<dbReference type="KEGG" id="ppet:C9I82_022"/>
<comment type="function">
    <text evidence="8">Catalyzes the deamination of adenosine to inosine at the wobble position 34 of tRNA(Arg2).</text>
</comment>
<gene>
    <name evidence="8" type="primary">tadA</name>
    <name evidence="10" type="ORF">C9I82_022</name>
</gene>
<sequence length="156" mass="18032">MTKKMKNNINKRYWIQYALKLAEQALKIGEIPVGAVITLNNKLIGEGKNCVINNNDPTAHAEIIAIRNAAKFKKNYRLTNSLIYVTLEPCLMCYGALIYSRIKKIIFGTYDNKNNITRILQKILINNIKKNKIKNKILTKKCSDILIDFFKNKRKK</sequence>
<dbReference type="GO" id="GO:0008270">
    <property type="term" value="F:zinc ion binding"/>
    <property type="evidence" value="ECO:0007669"/>
    <property type="project" value="UniProtKB-UniRule"/>
</dbReference>
<dbReference type="InterPro" id="IPR028883">
    <property type="entry name" value="tRNA_aden_deaminase"/>
</dbReference>
<keyword evidence="3 8" id="KW-0819">tRNA processing</keyword>
<keyword evidence="11" id="KW-1185">Reference proteome</keyword>
<reference evidence="10 11" key="1">
    <citation type="submission" date="2018-03" db="EMBL/GenBank/DDBJ databases">
        <title>A parallel universe: an anciently diverged bacterial symbiosis in a Hawaiian planthopper (Hemiptera: Cixiidae) reveals rearranged nutritional responsibilities.</title>
        <authorList>
            <person name="Bennett G."/>
            <person name="Mao M."/>
        </authorList>
    </citation>
    <scope>NUCLEOTIDE SEQUENCE [LARGE SCALE GENOMIC DNA]</scope>
    <source>
        <strain evidence="10 11">OLIH</strain>
    </source>
</reference>
<dbReference type="InterPro" id="IPR058535">
    <property type="entry name" value="MafB19-deam"/>
</dbReference>
<dbReference type="PROSITE" id="PS00903">
    <property type="entry name" value="CYT_DCMP_DEAMINASES_1"/>
    <property type="match status" value="1"/>
</dbReference>
<proteinExistence type="inferred from homology"/>
<evidence type="ECO:0000313" key="10">
    <source>
        <dbReference type="EMBL" id="AXN02004.1"/>
    </source>
</evidence>
<dbReference type="Gene3D" id="3.40.140.10">
    <property type="entry name" value="Cytidine Deaminase, domain 2"/>
    <property type="match status" value="1"/>
</dbReference>
<keyword evidence="5 8" id="KW-0378">Hydrolase</keyword>
<dbReference type="SUPFAM" id="SSF53927">
    <property type="entry name" value="Cytidine deaminase-like"/>
    <property type="match status" value="1"/>
</dbReference>
<dbReference type="NCBIfam" id="NF008113">
    <property type="entry name" value="PRK10860.1"/>
    <property type="match status" value="1"/>
</dbReference>
<evidence type="ECO:0000256" key="6">
    <source>
        <dbReference type="ARBA" id="ARBA00022833"/>
    </source>
</evidence>
<dbReference type="EC" id="3.5.4.33" evidence="8"/>
<dbReference type="AlphaFoldDB" id="A0A346DZ49"/>
<dbReference type="Pfam" id="PF14437">
    <property type="entry name" value="MafB19-deam"/>
    <property type="match status" value="1"/>
</dbReference>
<feature type="binding site" evidence="8">
    <location>
        <position position="90"/>
    </location>
    <ligand>
        <name>Zn(2+)</name>
        <dbReference type="ChEBI" id="CHEBI:29105"/>
        <note>catalytic</note>
    </ligand>
</feature>
<feature type="binding site" evidence="8">
    <location>
        <position position="93"/>
    </location>
    <ligand>
        <name>Zn(2+)</name>
        <dbReference type="ChEBI" id="CHEBI:29105"/>
        <note>catalytic</note>
    </ligand>
</feature>
<evidence type="ECO:0000259" key="9">
    <source>
        <dbReference type="PROSITE" id="PS51747"/>
    </source>
</evidence>
<dbReference type="InterPro" id="IPR002125">
    <property type="entry name" value="CMP_dCMP_dom"/>
</dbReference>
<dbReference type="HAMAP" id="MF_00972">
    <property type="entry name" value="tRNA_aden_deaminase"/>
    <property type="match status" value="1"/>
</dbReference>
<comment type="catalytic activity">
    <reaction evidence="7 8">
        <text>adenosine(34) in tRNA + H2O + H(+) = inosine(34) in tRNA + NH4(+)</text>
        <dbReference type="Rhea" id="RHEA:43168"/>
        <dbReference type="Rhea" id="RHEA-COMP:10373"/>
        <dbReference type="Rhea" id="RHEA-COMP:10374"/>
        <dbReference type="ChEBI" id="CHEBI:15377"/>
        <dbReference type="ChEBI" id="CHEBI:15378"/>
        <dbReference type="ChEBI" id="CHEBI:28938"/>
        <dbReference type="ChEBI" id="CHEBI:74411"/>
        <dbReference type="ChEBI" id="CHEBI:82852"/>
        <dbReference type="EC" id="3.5.4.33"/>
    </reaction>
</comment>
<dbReference type="GO" id="GO:0052717">
    <property type="term" value="F:tRNA-specific adenosine-34 deaminase activity"/>
    <property type="evidence" value="ECO:0007669"/>
    <property type="project" value="UniProtKB-UniRule"/>
</dbReference>
<dbReference type="PANTHER" id="PTHR11079">
    <property type="entry name" value="CYTOSINE DEAMINASE FAMILY MEMBER"/>
    <property type="match status" value="1"/>
</dbReference>
<evidence type="ECO:0000313" key="11">
    <source>
        <dbReference type="Proteomes" id="UP000256856"/>
    </source>
</evidence>
<dbReference type="InterPro" id="IPR016193">
    <property type="entry name" value="Cytidine_deaminase-like"/>
</dbReference>
<dbReference type="PROSITE" id="PS51747">
    <property type="entry name" value="CYT_DCMP_DEAMINASES_2"/>
    <property type="match status" value="1"/>
</dbReference>
<evidence type="ECO:0000256" key="4">
    <source>
        <dbReference type="ARBA" id="ARBA00022723"/>
    </source>
</evidence>
<evidence type="ECO:0000256" key="3">
    <source>
        <dbReference type="ARBA" id="ARBA00022694"/>
    </source>
</evidence>
<protein>
    <recommendedName>
        <fullName evidence="8">tRNA-specific adenosine deaminase</fullName>
        <ecNumber evidence="8">3.5.4.33</ecNumber>
    </recommendedName>
</protein>
<evidence type="ECO:0000256" key="1">
    <source>
        <dbReference type="ARBA" id="ARBA00010669"/>
    </source>
</evidence>
<dbReference type="Proteomes" id="UP000256856">
    <property type="component" value="Chromosome"/>
</dbReference>